<evidence type="ECO:0000313" key="4">
    <source>
        <dbReference type="Proteomes" id="UP000063234"/>
    </source>
</evidence>
<keyword evidence="3" id="KW-0689">Ribosomal protein</keyword>
<dbReference type="GO" id="GO:0005840">
    <property type="term" value="C:ribosome"/>
    <property type="evidence" value="ECO:0007669"/>
    <property type="project" value="UniProtKB-KW"/>
</dbReference>
<accession>A0A0S3QW35</accession>
<evidence type="ECO:0000313" key="3">
    <source>
        <dbReference type="EMBL" id="BAT72548.1"/>
    </source>
</evidence>
<dbReference type="RefSeq" id="WP_068550709.1">
    <property type="nucleotide sequence ID" value="NZ_AP013035.1"/>
</dbReference>
<dbReference type="InterPro" id="IPR029063">
    <property type="entry name" value="SAM-dependent_MTases_sf"/>
</dbReference>
<organism evidence="3 4">
    <name type="scientific">Thermosulfidibacter takaii (strain DSM 17441 / JCM 13301 / NBRC 103674 / ABI70S6)</name>
    <dbReference type="NCBI Taxonomy" id="1298851"/>
    <lineage>
        <taxon>Bacteria</taxon>
        <taxon>Pseudomonadati</taxon>
        <taxon>Thermosulfidibacterota</taxon>
        <taxon>Thermosulfidibacteria</taxon>
        <taxon>Thermosulfidibacterales</taxon>
        <taxon>Thermosulfidibacteraceae</taxon>
    </lineage>
</organism>
<dbReference type="AlphaFoldDB" id="A0A0S3QW35"/>
<sequence length="211" mass="23253">MKAPEKPYIDNSMDPNRPIEIGKSFRITRPGNNYPPSNRVDLIIKRGAFGSGEHETTVSCLEELEKLDVKGKTVLDIGCGTGILAIAALKLGAQKAVCVDIAREAIETTMNNAKLNGVADVIVPVLGTLNQLPEELKQSYGVILANIYPEVLRSIAQDVRNLSHKGTYLIGSGVSWEDNFEIINLYKSLGFKLLVNRWLDYYTTFVLTLEA</sequence>
<gene>
    <name evidence="3" type="ORF">TST_1764</name>
</gene>
<dbReference type="PANTHER" id="PTHR43648">
    <property type="entry name" value="ELECTRON TRANSFER FLAVOPROTEIN BETA SUBUNIT LYSINE METHYLTRANSFERASE"/>
    <property type="match status" value="1"/>
</dbReference>
<dbReference type="PANTHER" id="PTHR43648:SF1">
    <property type="entry name" value="ELECTRON TRANSFER FLAVOPROTEIN BETA SUBUNIT LYSINE METHYLTRANSFERASE"/>
    <property type="match status" value="1"/>
</dbReference>
<evidence type="ECO:0000256" key="1">
    <source>
        <dbReference type="ARBA" id="ARBA00022603"/>
    </source>
</evidence>
<evidence type="ECO:0000256" key="2">
    <source>
        <dbReference type="ARBA" id="ARBA00022679"/>
    </source>
</evidence>
<name>A0A0S3QW35_THET7</name>
<dbReference type="PATRIC" id="fig|1298851.3.peg.1843"/>
<keyword evidence="2 3" id="KW-0808">Transferase</keyword>
<dbReference type="Proteomes" id="UP000063234">
    <property type="component" value="Chromosome"/>
</dbReference>
<dbReference type="GO" id="GO:0008276">
    <property type="term" value="F:protein methyltransferase activity"/>
    <property type="evidence" value="ECO:0007669"/>
    <property type="project" value="TreeGrafter"/>
</dbReference>
<dbReference type="GO" id="GO:0032259">
    <property type="term" value="P:methylation"/>
    <property type="evidence" value="ECO:0007669"/>
    <property type="project" value="UniProtKB-KW"/>
</dbReference>
<protein>
    <submittedName>
        <fullName evidence="3">Ribosomal protein L11 methyltransferase</fullName>
        <ecNumber evidence="3">2.1.1.-</ecNumber>
    </submittedName>
</protein>
<dbReference type="Pfam" id="PF06325">
    <property type="entry name" value="PrmA"/>
    <property type="match status" value="1"/>
</dbReference>
<keyword evidence="1 3" id="KW-0489">Methyltransferase</keyword>
<dbReference type="Gene3D" id="3.40.50.150">
    <property type="entry name" value="Vaccinia Virus protein VP39"/>
    <property type="match status" value="1"/>
</dbReference>
<dbReference type="STRING" id="1298851.TST_1764"/>
<dbReference type="EC" id="2.1.1.-" evidence="3"/>
<keyword evidence="3" id="KW-0687">Ribonucleoprotein</keyword>
<dbReference type="KEGG" id="ttk:TST_1764"/>
<dbReference type="CDD" id="cd02440">
    <property type="entry name" value="AdoMet_MTases"/>
    <property type="match status" value="1"/>
</dbReference>
<keyword evidence="4" id="KW-1185">Reference proteome</keyword>
<dbReference type="SUPFAM" id="SSF53335">
    <property type="entry name" value="S-adenosyl-L-methionine-dependent methyltransferases"/>
    <property type="match status" value="1"/>
</dbReference>
<dbReference type="EMBL" id="AP013035">
    <property type="protein sequence ID" value="BAT72548.1"/>
    <property type="molecule type" value="Genomic_DNA"/>
</dbReference>
<reference evidence="4" key="1">
    <citation type="journal article" date="2018" name="Science">
        <title>A primordial and reversible TCA cycle in a facultatively chemolithoautotrophic thermophile.</title>
        <authorList>
            <person name="Nunoura T."/>
            <person name="Chikaraishi Y."/>
            <person name="Izaki R."/>
            <person name="Suwa T."/>
            <person name="Sato T."/>
            <person name="Harada T."/>
            <person name="Mori K."/>
            <person name="Kato Y."/>
            <person name="Miyazaki M."/>
            <person name="Shimamura S."/>
            <person name="Yanagawa K."/>
            <person name="Shuto A."/>
            <person name="Ohkouchi N."/>
            <person name="Fujita N."/>
            <person name="Takaki Y."/>
            <person name="Atomi H."/>
            <person name="Takai K."/>
        </authorList>
    </citation>
    <scope>NUCLEOTIDE SEQUENCE [LARGE SCALE GENOMIC DNA]</scope>
    <source>
        <strain evidence="4">DSM 17441 / JCM 13301 / NBRC 103674 / ABI70S6</strain>
    </source>
</reference>
<proteinExistence type="predicted"/>
<dbReference type="InterPro" id="IPR050078">
    <property type="entry name" value="Ribosomal_L11_MeTrfase_PrmA"/>
</dbReference>